<dbReference type="InParanoid" id="B5Y5K7"/>
<dbReference type="HOGENOM" id="CLU_062344_0_0_1"/>
<dbReference type="CDD" id="cd07061">
    <property type="entry name" value="HP_HAP_like"/>
    <property type="match status" value="1"/>
</dbReference>
<dbReference type="Gene3D" id="3.40.50.1240">
    <property type="entry name" value="Phosphoglycerate mutase-like"/>
    <property type="match status" value="1"/>
</dbReference>
<reference evidence="4 5" key="1">
    <citation type="journal article" date="2008" name="Nature">
        <title>The Phaeodactylum genome reveals the evolutionary history of diatom genomes.</title>
        <authorList>
            <person name="Bowler C."/>
            <person name="Allen A.E."/>
            <person name="Badger J.H."/>
            <person name="Grimwood J."/>
            <person name="Jabbari K."/>
            <person name="Kuo A."/>
            <person name="Maheswari U."/>
            <person name="Martens C."/>
            <person name="Maumus F."/>
            <person name="Otillar R.P."/>
            <person name="Rayko E."/>
            <person name="Salamov A."/>
            <person name="Vandepoele K."/>
            <person name="Beszteri B."/>
            <person name="Gruber A."/>
            <person name="Heijde M."/>
            <person name="Katinka M."/>
            <person name="Mock T."/>
            <person name="Valentin K."/>
            <person name="Verret F."/>
            <person name="Berges J.A."/>
            <person name="Brownlee C."/>
            <person name="Cadoret J.P."/>
            <person name="Chiovitti A."/>
            <person name="Choi C.J."/>
            <person name="Coesel S."/>
            <person name="De Martino A."/>
            <person name="Detter J.C."/>
            <person name="Durkin C."/>
            <person name="Falciatore A."/>
            <person name="Fournet J."/>
            <person name="Haruta M."/>
            <person name="Huysman M.J."/>
            <person name="Jenkins B.D."/>
            <person name="Jiroutova K."/>
            <person name="Jorgensen R.E."/>
            <person name="Joubert Y."/>
            <person name="Kaplan A."/>
            <person name="Kroger N."/>
            <person name="Kroth P.G."/>
            <person name="La Roche J."/>
            <person name="Lindquist E."/>
            <person name="Lommer M."/>
            <person name="Martin-Jezequel V."/>
            <person name="Lopez P.J."/>
            <person name="Lucas S."/>
            <person name="Mangogna M."/>
            <person name="McGinnis K."/>
            <person name="Medlin L.K."/>
            <person name="Montsant A."/>
            <person name="Oudot-Le Secq M.P."/>
            <person name="Napoli C."/>
            <person name="Obornik M."/>
            <person name="Parker M.S."/>
            <person name="Petit J.L."/>
            <person name="Porcel B.M."/>
            <person name="Poulsen N."/>
            <person name="Robison M."/>
            <person name="Rychlewski L."/>
            <person name="Rynearson T.A."/>
            <person name="Schmutz J."/>
            <person name="Shapiro H."/>
            <person name="Siaut M."/>
            <person name="Stanley M."/>
            <person name="Sussman M.R."/>
            <person name="Taylor A.R."/>
            <person name="Vardi A."/>
            <person name="von Dassow P."/>
            <person name="Vyverman W."/>
            <person name="Willis A."/>
            <person name="Wyrwicz L.S."/>
            <person name="Rokhsar D.S."/>
            <person name="Weissenbach J."/>
            <person name="Armbrust E.V."/>
            <person name="Green B.R."/>
            <person name="Van de Peer Y."/>
            <person name="Grigoriev I.V."/>
        </authorList>
    </citation>
    <scope>NUCLEOTIDE SEQUENCE [LARGE SCALE GENOMIC DNA]</scope>
    <source>
        <strain evidence="4 5">CCAP 1055/1</strain>
    </source>
</reference>
<dbReference type="SUPFAM" id="SSF53254">
    <property type="entry name" value="Phosphoglycerate mutase-like"/>
    <property type="match status" value="1"/>
</dbReference>
<evidence type="ECO:0000256" key="1">
    <source>
        <dbReference type="ARBA" id="ARBA00005375"/>
    </source>
</evidence>
<proteinExistence type="inferred from homology"/>
<dbReference type="OMA" id="GMETHLP"/>
<sequence length="456" mass="51442">MINVRRLFSLAFIGSAAPYLYQVNAATATSNSRSVKMNQRPPLSSSLGKDSEGPRKIYRTLQVQVVHRHGDRSPITPLKDESFWSSTLIPEALLTKISSNTALVESSQANLHKANGRGPFGKLTELGLLQMIQVGSTLREKFVAKDEDDYFIDKDGNRHYPHAWKPSRPLCPDNIRVFSTNFSRTIQSVQGLLVGLFPDGTEHAISIDVRNTNWMLPDPQPRRSQEQELLEDRLAMRDYIVERERQMAPLAARVTQVLHNLLASDAREVSFGVAQEHAGESSIETEPLAWNQLAEITTCLAVRNRLPLGITKEDQEAISKHVAWRWFENLKEPHLAYLSMNRFVSQQLSYFQKFTSEPPVTIWSAHDSTLIGLLCAYRLEMPATWPDYASYLVMELIEVDDHDSKEQFVRFSLNGEVLSSNWGESLEMIPLDVLVEKIQTEGSTATSCVSDSEAPE</sequence>
<dbReference type="PANTHER" id="PTHR11567">
    <property type="entry name" value="ACID PHOSPHATASE-RELATED"/>
    <property type="match status" value="1"/>
</dbReference>
<dbReference type="Proteomes" id="UP000000759">
    <property type="component" value="Chromosome 3"/>
</dbReference>
<comment type="similarity">
    <text evidence="1">Belongs to the histidine acid phosphatase family.</text>
</comment>
<dbReference type="OrthoDB" id="10257284at2759"/>
<keyword evidence="5" id="KW-1185">Reference proteome</keyword>
<dbReference type="GO" id="GO:0016791">
    <property type="term" value="F:phosphatase activity"/>
    <property type="evidence" value="ECO:0007669"/>
    <property type="project" value="TreeGrafter"/>
</dbReference>
<keyword evidence="2" id="KW-0378">Hydrolase</keyword>
<dbReference type="Pfam" id="PF00328">
    <property type="entry name" value="His_Phos_2"/>
    <property type="match status" value="1"/>
</dbReference>
<dbReference type="EMBL" id="CP001142">
    <property type="protein sequence ID" value="ACI65958.1"/>
    <property type="molecule type" value="Genomic_DNA"/>
</dbReference>
<dbReference type="STRING" id="556484.B5Y5K7"/>
<gene>
    <name evidence="4" type="ORF">PHATR_44172</name>
</gene>
<evidence type="ECO:0000313" key="5">
    <source>
        <dbReference type="Proteomes" id="UP000000759"/>
    </source>
</evidence>
<organism evidence="4 5">
    <name type="scientific">Phaeodactylum tricornutum (strain CCAP 1055/1)</name>
    <dbReference type="NCBI Taxonomy" id="556484"/>
    <lineage>
        <taxon>Eukaryota</taxon>
        <taxon>Sar</taxon>
        <taxon>Stramenopiles</taxon>
        <taxon>Ochrophyta</taxon>
        <taxon>Bacillariophyta</taxon>
        <taxon>Bacillariophyceae</taxon>
        <taxon>Bacillariophycidae</taxon>
        <taxon>Naviculales</taxon>
        <taxon>Phaeodactylaceae</taxon>
        <taxon>Phaeodactylum</taxon>
    </lineage>
</organism>
<dbReference type="RefSeq" id="XP_002186488.1">
    <property type="nucleotide sequence ID" value="XM_002186452.1"/>
</dbReference>
<dbReference type="PANTHER" id="PTHR11567:SF110">
    <property type="entry name" value="2-PHOSPHOXYLOSE PHOSPHATASE 1"/>
    <property type="match status" value="1"/>
</dbReference>
<feature type="compositionally biased region" description="Polar residues" evidence="3">
    <location>
        <begin position="30"/>
        <end position="48"/>
    </location>
</feature>
<feature type="region of interest" description="Disordered" evidence="3">
    <location>
        <begin position="30"/>
        <end position="53"/>
    </location>
</feature>
<reference evidence="5" key="2">
    <citation type="submission" date="2008-08" db="EMBL/GenBank/DDBJ databases">
        <authorList>
            <consortium name="Diatom Consortium"/>
            <person name="Grigoriev I."/>
            <person name="Grimwood J."/>
            <person name="Kuo A."/>
            <person name="Otillar R.P."/>
            <person name="Salamov A."/>
            <person name="Detter J.C."/>
            <person name="Lindquist E."/>
            <person name="Shapiro H."/>
            <person name="Lucas S."/>
            <person name="Glavina del Rio T."/>
            <person name="Pitluck S."/>
            <person name="Rokhsar D."/>
            <person name="Bowler C."/>
        </authorList>
    </citation>
    <scope>GENOME REANNOTATION</scope>
    <source>
        <strain evidence="5">CCAP 1055/1</strain>
    </source>
</reference>
<evidence type="ECO:0000256" key="3">
    <source>
        <dbReference type="SAM" id="MobiDB-lite"/>
    </source>
</evidence>
<evidence type="ECO:0000256" key="2">
    <source>
        <dbReference type="ARBA" id="ARBA00022801"/>
    </source>
</evidence>
<name>B5Y5K7_PHATC</name>
<protein>
    <recommendedName>
        <fullName evidence="6">Acid phosphatase</fullName>
    </recommendedName>
</protein>
<dbReference type="InterPro" id="IPR000560">
    <property type="entry name" value="His_Pase_clade-2"/>
</dbReference>
<dbReference type="PaxDb" id="2850-Phatr44172"/>
<dbReference type="InterPro" id="IPR029033">
    <property type="entry name" value="His_PPase_superfam"/>
</dbReference>
<dbReference type="eggNOG" id="KOG3720">
    <property type="taxonomic scope" value="Eukaryota"/>
</dbReference>
<dbReference type="AlphaFoldDB" id="B5Y5K7"/>
<evidence type="ECO:0008006" key="6">
    <source>
        <dbReference type="Google" id="ProtNLM"/>
    </source>
</evidence>
<evidence type="ECO:0000313" key="4">
    <source>
        <dbReference type="EMBL" id="ACI65958.1"/>
    </source>
</evidence>
<dbReference type="GeneID" id="7204093"/>
<dbReference type="InterPro" id="IPR050645">
    <property type="entry name" value="Histidine_acid_phosphatase"/>
</dbReference>
<dbReference type="KEGG" id="pti:PHATR_44172"/>
<accession>B5Y5K7</accession>